<dbReference type="STRING" id="1137284.GCA_001418205_02446"/>
<name>A0A0K6INB6_9GAMM</name>
<proteinExistence type="predicted"/>
<feature type="domain" description="Putative zinc-finger" evidence="1">
    <location>
        <begin position="4"/>
        <end position="38"/>
    </location>
</feature>
<evidence type="ECO:0000313" key="2">
    <source>
        <dbReference type="EMBL" id="CUB04576.1"/>
    </source>
</evidence>
<dbReference type="GO" id="GO:0008270">
    <property type="term" value="F:zinc ion binding"/>
    <property type="evidence" value="ECO:0007669"/>
    <property type="project" value="UniProtKB-KW"/>
</dbReference>
<dbReference type="InterPro" id="IPR027383">
    <property type="entry name" value="Znf_put"/>
</dbReference>
<dbReference type="RefSeq" id="WP_055463517.1">
    <property type="nucleotide sequence ID" value="NZ_CYHG01000007.1"/>
</dbReference>
<dbReference type="EMBL" id="CYHG01000007">
    <property type="protein sequence ID" value="CUB04576.1"/>
    <property type="molecule type" value="Genomic_DNA"/>
</dbReference>
<gene>
    <name evidence="2" type="ORF">Ga0061065_107150</name>
</gene>
<reference evidence="3" key="1">
    <citation type="submission" date="2015-08" db="EMBL/GenBank/DDBJ databases">
        <authorList>
            <person name="Varghese N."/>
        </authorList>
    </citation>
    <scope>NUCLEOTIDE SEQUENCE [LARGE SCALE GENOMIC DNA]</scope>
    <source>
        <strain evidence="3">JCM 18476</strain>
    </source>
</reference>
<dbReference type="OrthoDB" id="8374021at2"/>
<dbReference type="Proteomes" id="UP000182769">
    <property type="component" value="Unassembled WGS sequence"/>
</dbReference>
<evidence type="ECO:0000313" key="3">
    <source>
        <dbReference type="Proteomes" id="UP000182769"/>
    </source>
</evidence>
<keyword evidence="2" id="KW-0479">Metal-binding</keyword>
<keyword evidence="2" id="KW-0863">Zinc-finger</keyword>
<keyword evidence="3" id="KW-1185">Reference proteome</keyword>
<accession>A0A0K6INB6</accession>
<dbReference type="AlphaFoldDB" id="A0A0K6INB6"/>
<keyword evidence="2" id="KW-0862">Zinc</keyword>
<evidence type="ECO:0000259" key="1">
    <source>
        <dbReference type="Pfam" id="PF13490"/>
    </source>
</evidence>
<sequence length="64" mass="7299">MMKCTEATQLLSEKMDRPLSNKEKLNLGIHTAMCPACRQFGKHMLSLREISQQYVKQNDASEKG</sequence>
<protein>
    <submittedName>
        <fullName evidence="2">Putative zinc-finger</fullName>
    </submittedName>
</protein>
<organism evidence="2 3">
    <name type="scientific">Marinomonas fungiae</name>
    <dbReference type="NCBI Taxonomy" id="1137284"/>
    <lineage>
        <taxon>Bacteria</taxon>
        <taxon>Pseudomonadati</taxon>
        <taxon>Pseudomonadota</taxon>
        <taxon>Gammaproteobacteria</taxon>
        <taxon>Oceanospirillales</taxon>
        <taxon>Oceanospirillaceae</taxon>
        <taxon>Marinomonas</taxon>
    </lineage>
</organism>
<dbReference type="Pfam" id="PF13490">
    <property type="entry name" value="zf-HC2"/>
    <property type="match status" value="1"/>
</dbReference>